<evidence type="ECO:0000313" key="6">
    <source>
        <dbReference type="EMBL" id="KAG2549245.1"/>
    </source>
</evidence>
<dbReference type="Gene3D" id="2.120.10.30">
    <property type="entry name" value="TolB, C-terminal domain"/>
    <property type="match status" value="1"/>
</dbReference>
<evidence type="ECO:0000259" key="5">
    <source>
        <dbReference type="Pfam" id="PF03088"/>
    </source>
</evidence>
<evidence type="ECO:0000256" key="3">
    <source>
        <dbReference type="ARBA" id="ARBA00022554"/>
    </source>
</evidence>
<keyword evidence="7" id="KW-1185">Reference proteome</keyword>
<comment type="similarity">
    <text evidence="2">Belongs to the strictosidine synthase family.</text>
</comment>
<dbReference type="GO" id="GO:0016787">
    <property type="term" value="F:hydrolase activity"/>
    <property type="evidence" value="ECO:0007669"/>
    <property type="project" value="TreeGrafter"/>
</dbReference>
<dbReference type="EMBL" id="CM029053">
    <property type="protein sequence ID" value="KAG2549245.1"/>
    <property type="molecule type" value="Genomic_DNA"/>
</dbReference>
<keyword evidence="3" id="KW-0926">Vacuole</keyword>
<dbReference type="AlphaFoldDB" id="A0A8T0NKZ4"/>
<evidence type="ECO:0000313" key="7">
    <source>
        <dbReference type="Proteomes" id="UP000823388"/>
    </source>
</evidence>
<comment type="subcellular location">
    <subcellularLocation>
        <location evidence="1">Vacuole</location>
    </subcellularLocation>
</comment>
<evidence type="ECO:0000256" key="1">
    <source>
        <dbReference type="ARBA" id="ARBA00004116"/>
    </source>
</evidence>
<dbReference type="PANTHER" id="PTHR10426:SF62">
    <property type="entry name" value="OS08G0175000 PROTEIN"/>
    <property type="match status" value="1"/>
</dbReference>
<sequence>MAASSSGILPAPRLDDLRVQPMLQEHPHVHDVRGSARRRGERGRPLSLKFHPKTGDLYIADAYLGLMKVGPGGSEAEVLAMEADGAPFNFFNGVDVDQGMGDVYFTDSSTVYTHAYNTGIMIHRDAAGRLLRYNAWAWHATVLKAGLPYPKDIALSADRTHIVVAHTGPCQAFRYWLRGAKAGHYGLLADLTGYPDNVRSDARGGY</sequence>
<reference evidence="6" key="1">
    <citation type="submission" date="2020-05" db="EMBL/GenBank/DDBJ databases">
        <title>WGS assembly of Panicum virgatum.</title>
        <authorList>
            <person name="Lovell J.T."/>
            <person name="Jenkins J."/>
            <person name="Shu S."/>
            <person name="Juenger T.E."/>
            <person name="Schmutz J."/>
        </authorList>
    </citation>
    <scope>NUCLEOTIDE SEQUENCE</scope>
    <source>
        <strain evidence="6">AP13</strain>
    </source>
</reference>
<feature type="domain" description="Strictosidine synthase conserved region" evidence="5">
    <location>
        <begin position="92"/>
        <end position="179"/>
    </location>
</feature>
<organism evidence="6 7">
    <name type="scientific">Panicum virgatum</name>
    <name type="common">Blackwell switchgrass</name>
    <dbReference type="NCBI Taxonomy" id="38727"/>
    <lineage>
        <taxon>Eukaryota</taxon>
        <taxon>Viridiplantae</taxon>
        <taxon>Streptophyta</taxon>
        <taxon>Embryophyta</taxon>
        <taxon>Tracheophyta</taxon>
        <taxon>Spermatophyta</taxon>
        <taxon>Magnoliopsida</taxon>
        <taxon>Liliopsida</taxon>
        <taxon>Poales</taxon>
        <taxon>Poaceae</taxon>
        <taxon>PACMAD clade</taxon>
        <taxon>Panicoideae</taxon>
        <taxon>Panicodae</taxon>
        <taxon>Paniceae</taxon>
        <taxon>Panicinae</taxon>
        <taxon>Panicum</taxon>
        <taxon>Panicum sect. Hiantes</taxon>
    </lineage>
</organism>
<name>A0A8T0NKZ4_PANVG</name>
<gene>
    <name evidence="6" type="ORF">PVAP13_9KG165739</name>
</gene>
<evidence type="ECO:0000256" key="4">
    <source>
        <dbReference type="ARBA" id="ARBA00023180"/>
    </source>
</evidence>
<accession>A0A8T0NKZ4</accession>
<dbReference type="GO" id="GO:0005773">
    <property type="term" value="C:vacuole"/>
    <property type="evidence" value="ECO:0007669"/>
    <property type="project" value="UniProtKB-SubCell"/>
</dbReference>
<keyword evidence="4" id="KW-0325">Glycoprotein</keyword>
<comment type="caution">
    <text evidence="6">The sequence shown here is derived from an EMBL/GenBank/DDBJ whole genome shotgun (WGS) entry which is preliminary data.</text>
</comment>
<dbReference type="Proteomes" id="UP000823388">
    <property type="component" value="Chromosome 9K"/>
</dbReference>
<proteinExistence type="inferred from homology"/>
<dbReference type="SUPFAM" id="SSF63829">
    <property type="entry name" value="Calcium-dependent phosphotriesterase"/>
    <property type="match status" value="1"/>
</dbReference>
<dbReference type="InterPro" id="IPR018119">
    <property type="entry name" value="Strictosidine_synth_cons-reg"/>
</dbReference>
<evidence type="ECO:0000256" key="2">
    <source>
        <dbReference type="ARBA" id="ARBA00009191"/>
    </source>
</evidence>
<dbReference type="PANTHER" id="PTHR10426">
    <property type="entry name" value="STRICTOSIDINE SYNTHASE-RELATED"/>
    <property type="match status" value="1"/>
</dbReference>
<dbReference type="GO" id="GO:0012505">
    <property type="term" value="C:endomembrane system"/>
    <property type="evidence" value="ECO:0007669"/>
    <property type="project" value="TreeGrafter"/>
</dbReference>
<dbReference type="InterPro" id="IPR011042">
    <property type="entry name" value="6-blade_b-propeller_TolB-like"/>
</dbReference>
<dbReference type="Pfam" id="PF03088">
    <property type="entry name" value="Str_synth"/>
    <property type="match status" value="1"/>
</dbReference>
<protein>
    <recommendedName>
        <fullName evidence="5">Strictosidine synthase conserved region domain-containing protein</fullName>
    </recommendedName>
</protein>